<reference evidence="1 2" key="1">
    <citation type="submission" date="2020-08" db="EMBL/GenBank/DDBJ databases">
        <authorList>
            <person name="Koutsovoulos G."/>
            <person name="Danchin GJ E."/>
        </authorList>
    </citation>
    <scope>NUCLEOTIDE SEQUENCE [LARGE SCALE GENOMIC DNA]</scope>
</reference>
<accession>A0A6V7WSD0</accession>
<dbReference type="Proteomes" id="UP000580250">
    <property type="component" value="Unassembled WGS sequence"/>
</dbReference>
<organism evidence="1 2">
    <name type="scientific">Meloidogyne enterolobii</name>
    <name type="common">Root-knot nematode worm</name>
    <name type="synonym">Meloidogyne mayaguensis</name>
    <dbReference type="NCBI Taxonomy" id="390850"/>
    <lineage>
        <taxon>Eukaryota</taxon>
        <taxon>Metazoa</taxon>
        <taxon>Ecdysozoa</taxon>
        <taxon>Nematoda</taxon>
        <taxon>Chromadorea</taxon>
        <taxon>Rhabditida</taxon>
        <taxon>Tylenchina</taxon>
        <taxon>Tylenchomorpha</taxon>
        <taxon>Tylenchoidea</taxon>
        <taxon>Meloidogynidae</taxon>
        <taxon>Meloidogyninae</taxon>
        <taxon>Meloidogyne</taxon>
    </lineage>
</organism>
<evidence type="ECO:0000313" key="2">
    <source>
        <dbReference type="Proteomes" id="UP000580250"/>
    </source>
</evidence>
<dbReference type="InterPro" id="IPR018247">
    <property type="entry name" value="EF_Hand_1_Ca_BS"/>
</dbReference>
<dbReference type="PROSITE" id="PS00018">
    <property type="entry name" value="EF_HAND_1"/>
    <property type="match status" value="1"/>
</dbReference>
<name>A0A6V7WSD0_MELEN</name>
<evidence type="ECO:0000313" key="1">
    <source>
        <dbReference type="EMBL" id="CAD2189897.1"/>
    </source>
</evidence>
<protein>
    <submittedName>
        <fullName evidence="1">Uncharacterized protein</fullName>
    </submittedName>
</protein>
<dbReference type="AlphaFoldDB" id="A0A6V7WSD0"/>
<gene>
    <name evidence="1" type="ORF">MENT_LOCUS42644</name>
</gene>
<dbReference type="EMBL" id="CAJEWN010000776">
    <property type="protein sequence ID" value="CAD2189897.1"/>
    <property type="molecule type" value="Genomic_DNA"/>
</dbReference>
<proteinExistence type="predicted"/>
<sequence length="144" mass="16542">MVFVIAIQLINIHKEDYHKLDSVETPLINDKNYSAALKGYIENLRLPYIHRFSIFDNHDDSNEDNNITLSEMQYSLQDTKKILSLMQQSLDQGNKTLSELHADIEENKIKLAEMSQLQGEMFIGKNRTTSSEFSSLTQQSSNNS</sequence>
<comment type="caution">
    <text evidence="1">The sequence shown here is derived from an EMBL/GenBank/DDBJ whole genome shotgun (WGS) entry which is preliminary data.</text>
</comment>